<dbReference type="SUPFAM" id="SSF111069">
    <property type="entry name" value="Hypothetical protein yfbM"/>
    <property type="match status" value="1"/>
</dbReference>
<dbReference type="EMBL" id="JBIYSL010000002">
    <property type="protein sequence ID" value="MFK0522109.1"/>
    <property type="molecule type" value="Genomic_DNA"/>
</dbReference>
<organism evidence="1 2">
    <name type="scientific">Paenibacillus illinoisensis</name>
    <dbReference type="NCBI Taxonomy" id="59845"/>
    <lineage>
        <taxon>Bacteria</taxon>
        <taxon>Bacillati</taxon>
        <taxon>Bacillota</taxon>
        <taxon>Bacilli</taxon>
        <taxon>Bacillales</taxon>
        <taxon>Paenibacillaceae</taxon>
        <taxon>Paenibacillus</taxon>
    </lineage>
</organism>
<dbReference type="InterPro" id="IPR015068">
    <property type="entry name" value="DUF1877"/>
</dbReference>
<dbReference type="Pfam" id="PF08974">
    <property type="entry name" value="DUF1877"/>
    <property type="match status" value="1"/>
</dbReference>
<reference evidence="1 2" key="1">
    <citation type="submission" date="2024-11" db="EMBL/GenBank/DDBJ databases">
        <title>Identification and Characterization of a Novel Fosfomycin Bacillithiol Transferase FosB8 in Paenibacillus illinoisensis.</title>
        <authorList>
            <person name="Lu W."/>
        </authorList>
    </citation>
    <scope>NUCLEOTIDE SEQUENCE [LARGE SCALE GENOMIC DNA]</scope>
    <source>
        <strain evidence="1 2">WP77</strain>
    </source>
</reference>
<sequence>MAIIGQYMAVSQAEILELSQGKRLFQELNRNDYEGLDIDRSWEGVHFLLCNQSDNGNPPEGYVVPLLNDQFLNFLDFGAFYLHDEQVKEAVTYLNALTPEELRKKYTSETFVKEKIYPLFSEEDIEGFWEYLKMNLDNIAAFYRKATSQGQGIIFYII</sequence>
<keyword evidence="2" id="KW-1185">Reference proteome</keyword>
<dbReference type="Gene3D" id="3.40.1760.10">
    <property type="entry name" value="YfbM-like super family"/>
    <property type="match status" value="1"/>
</dbReference>
<evidence type="ECO:0000313" key="2">
    <source>
        <dbReference type="Proteomes" id="UP001618531"/>
    </source>
</evidence>
<dbReference type="Proteomes" id="UP001618531">
    <property type="component" value="Unassembled WGS sequence"/>
</dbReference>
<accession>A0ABW8HT03</accession>
<comment type="caution">
    <text evidence="1">The sequence shown here is derived from an EMBL/GenBank/DDBJ whole genome shotgun (WGS) entry which is preliminary data.</text>
</comment>
<evidence type="ECO:0000313" key="1">
    <source>
        <dbReference type="EMBL" id="MFK0522109.1"/>
    </source>
</evidence>
<dbReference type="RefSeq" id="WP_402873276.1">
    <property type="nucleotide sequence ID" value="NZ_JBIYSL010000002.1"/>
</dbReference>
<dbReference type="InterPro" id="IPR035944">
    <property type="entry name" value="YfbM-like_sf"/>
</dbReference>
<name>A0ABW8HT03_9BACL</name>
<protein>
    <submittedName>
        <fullName evidence="1">YfbM family protein</fullName>
    </submittedName>
</protein>
<gene>
    <name evidence="1" type="ORF">ACINKY_07825</name>
</gene>
<proteinExistence type="predicted"/>